<evidence type="ECO:0000313" key="12">
    <source>
        <dbReference type="Proteomes" id="UP001597151"/>
    </source>
</evidence>
<dbReference type="GO" id="GO:0016491">
    <property type="term" value="F:oxidoreductase activity"/>
    <property type="evidence" value="ECO:0007669"/>
    <property type="project" value="UniProtKB-KW"/>
</dbReference>
<keyword evidence="4 7" id="KW-0285">Flavoprotein</keyword>
<evidence type="ECO:0000259" key="8">
    <source>
        <dbReference type="Pfam" id="PF00441"/>
    </source>
</evidence>
<dbReference type="Gene3D" id="2.40.110.10">
    <property type="entry name" value="Butyryl-CoA Dehydrogenase, subunit A, domain 2"/>
    <property type="match status" value="1"/>
</dbReference>
<dbReference type="Pfam" id="PF00441">
    <property type="entry name" value="Acyl-CoA_dh_1"/>
    <property type="match status" value="1"/>
</dbReference>
<evidence type="ECO:0000256" key="4">
    <source>
        <dbReference type="ARBA" id="ARBA00022630"/>
    </source>
</evidence>
<dbReference type="InterPro" id="IPR006089">
    <property type="entry name" value="Acyl-CoA_DH_CS"/>
</dbReference>
<dbReference type="Gene3D" id="1.20.140.10">
    <property type="entry name" value="Butyryl-CoA Dehydrogenase, subunit A, domain 3"/>
    <property type="match status" value="1"/>
</dbReference>
<keyword evidence="5 7" id="KW-0274">FAD</keyword>
<reference evidence="12" key="1">
    <citation type="journal article" date="2019" name="Int. J. Syst. Evol. Microbiol.">
        <title>The Global Catalogue of Microorganisms (GCM) 10K type strain sequencing project: providing services to taxonomists for standard genome sequencing and annotation.</title>
        <authorList>
            <consortium name="The Broad Institute Genomics Platform"/>
            <consortium name="The Broad Institute Genome Sequencing Center for Infectious Disease"/>
            <person name="Wu L."/>
            <person name="Ma J."/>
        </authorList>
    </citation>
    <scope>NUCLEOTIDE SEQUENCE [LARGE SCALE GENOMIC DNA]</scope>
    <source>
        <strain evidence="12">CCUG 55328</strain>
    </source>
</reference>
<comment type="caution">
    <text evidence="11">The sequence shown here is derived from an EMBL/GenBank/DDBJ whole genome shotgun (WGS) entry which is preliminary data.</text>
</comment>
<sequence length="379" mass="39116">MTRQADHLAQVRAFAATTLAPAAARWTKGDAPDPDLFRAAAALGLFGIELPVEAGGLSFDFAHKAAVCATLAAVDFGFAMSVVNTHNAALRLHLSAPTLAARHLPGLLSGQVLACTALTEPGAGTDVAALQTRATQTADGWMISGHKDWIINARHAGLSIVFAKCGAGDDGPAIGAFLVDLTAPGATRHATEAGFAQDSMGTGGFILDGVALPSEALILPPGTAFRAILSEINGARAYVAAMCCAMLGAAIDTAARYGQSRHSFSMPLMDHQAWRLALAQAQTDLAATHALTDRAIAAIPDDPAAQLLAAQAKVHAVQTCQQHLPALLHAMGAEGLRPTHCLTRHLAAVQSAALTDGAIAPLLERVARLSWPATPPMKD</sequence>
<dbReference type="InterPro" id="IPR013786">
    <property type="entry name" value="AcylCoA_DH/ox_N"/>
</dbReference>
<evidence type="ECO:0000256" key="3">
    <source>
        <dbReference type="ARBA" id="ARBA00019125"/>
    </source>
</evidence>
<name>A0ABW3TA66_9RHOB</name>
<evidence type="ECO:0000259" key="10">
    <source>
        <dbReference type="Pfam" id="PF02771"/>
    </source>
</evidence>
<feature type="domain" description="Acyl-CoA dehydrogenase/oxidase N-terminal" evidence="10">
    <location>
        <begin position="8"/>
        <end position="111"/>
    </location>
</feature>
<dbReference type="EMBL" id="JBHTKR010000002">
    <property type="protein sequence ID" value="MFD1193828.1"/>
    <property type="molecule type" value="Genomic_DNA"/>
</dbReference>
<keyword evidence="6 7" id="KW-0560">Oxidoreductase</keyword>
<dbReference type="RefSeq" id="WP_380789149.1">
    <property type="nucleotide sequence ID" value="NZ_JBHTKR010000002.1"/>
</dbReference>
<comment type="cofactor">
    <cofactor evidence="1 7">
        <name>FAD</name>
        <dbReference type="ChEBI" id="CHEBI:57692"/>
    </cofactor>
</comment>
<evidence type="ECO:0000256" key="7">
    <source>
        <dbReference type="RuleBase" id="RU362125"/>
    </source>
</evidence>
<dbReference type="Proteomes" id="UP001597151">
    <property type="component" value="Unassembled WGS sequence"/>
</dbReference>
<dbReference type="PROSITE" id="PS00072">
    <property type="entry name" value="ACYL_COA_DH_1"/>
    <property type="match status" value="1"/>
</dbReference>
<dbReference type="SUPFAM" id="SSF47203">
    <property type="entry name" value="Acyl-CoA dehydrogenase C-terminal domain-like"/>
    <property type="match status" value="1"/>
</dbReference>
<dbReference type="PANTHER" id="PTHR48083">
    <property type="entry name" value="MEDIUM-CHAIN SPECIFIC ACYL-COA DEHYDROGENASE, MITOCHONDRIAL-RELATED"/>
    <property type="match status" value="1"/>
</dbReference>
<dbReference type="InterPro" id="IPR036250">
    <property type="entry name" value="AcylCo_DH-like_C"/>
</dbReference>
<gene>
    <name evidence="11" type="ORF">ACFQ3C_04005</name>
</gene>
<comment type="similarity">
    <text evidence="2 7">Belongs to the acyl-CoA dehydrogenase family.</text>
</comment>
<accession>A0ABW3TA66</accession>
<dbReference type="PANTHER" id="PTHR48083:SF2">
    <property type="entry name" value="MEDIUM-CHAIN SPECIFIC ACYL-COA DEHYDROGENASE, MITOCHONDRIAL"/>
    <property type="match status" value="1"/>
</dbReference>
<dbReference type="Gene3D" id="1.10.540.10">
    <property type="entry name" value="Acyl-CoA dehydrogenase/oxidase, N-terminal domain"/>
    <property type="match status" value="1"/>
</dbReference>
<dbReference type="InterPro" id="IPR006091">
    <property type="entry name" value="Acyl-CoA_Oxase/DH_mid-dom"/>
</dbReference>
<proteinExistence type="inferred from homology"/>
<evidence type="ECO:0000313" key="11">
    <source>
        <dbReference type="EMBL" id="MFD1193828.1"/>
    </source>
</evidence>
<dbReference type="Pfam" id="PF02771">
    <property type="entry name" value="Acyl-CoA_dh_N"/>
    <property type="match status" value="1"/>
</dbReference>
<feature type="domain" description="Acyl-CoA dehydrogenase/oxidase C-terminal" evidence="8">
    <location>
        <begin position="225"/>
        <end position="368"/>
    </location>
</feature>
<dbReference type="InterPro" id="IPR050741">
    <property type="entry name" value="Acyl-CoA_dehydrogenase"/>
</dbReference>
<protein>
    <recommendedName>
        <fullName evidence="3">Medium-chain specific acyl-CoA dehydrogenase, mitochondrial</fullName>
    </recommendedName>
</protein>
<evidence type="ECO:0000256" key="2">
    <source>
        <dbReference type="ARBA" id="ARBA00009347"/>
    </source>
</evidence>
<evidence type="ECO:0000256" key="1">
    <source>
        <dbReference type="ARBA" id="ARBA00001974"/>
    </source>
</evidence>
<dbReference type="InterPro" id="IPR046373">
    <property type="entry name" value="Acyl-CoA_Oxase/DH_mid-dom_sf"/>
</dbReference>
<evidence type="ECO:0000256" key="6">
    <source>
        <dbReference type="ARBA" id="ARBA00023002"/>
    </source>
</evidence>
<dbReference type="InterPro" id="IPR009100">
    <property type="entry name" value="AcylCoA_DH/oxidase_NM_dom_sf"/>
</dbReference>
<keyword evidence="12" id="KW-1185">Reference proteome</keyword>
<evidence type="ECO:0000256" key="5">
    <source>
        <dbReference type="ARBA" id="ARBA00022827"/>
    </source>
</evidence>
<organism evidence="11 12">
    <name type="scientific">Seohaeicola saemankumensis</name>
    <dbReference type="NCBI Taxonomy" id="481181"/>
    <lineage>
        <taxon>Bacteria</taxon>
        <taxon>Pseudomonadati</taxon>
        <taxon>Pseudomonadota</taxon>
        <taxon>Alphaproteobacteria</taxon>
        <taxon>Rhodobacterales</taxon>
        <taxon>Roseobacteraceae</taxon>
        <taxon>Seohaeicola</taxon>
    </lineage>
</organism>
<dbReference type="Pfam" id="PF02770">
    <property type="entry name" value="Acyl-CoA_dh_M"/>
    <property type="match status" value="1"/>
</dbReference>
<dbReference type="SUPFAM" id="SSF56645">
    <property type="entry name" value="Acyl-CoA dehydrogenase NM domain-like"/>
    <property type="match status" value="1"/>
</dbReference>
<dbReference type="InterPro" id="IPR037069">
    <property type="entry name" value="AcylCoA_DH/ox_N_sf"/>
</dbReference>
<dbReference type="CDD" id="cd00567">
    <property type="entry name" value="ACAD"/>
    <property type="match status" value="1"/>
</dbReference>
<feature type="domain" description="Acyl-CoA oxidase/dehydrogenase middle" evidence="9">
    <location>
        <begin position="115"/>
        <end position="210"/>
    </location>
</feature>
<dbReference type="InterPro" id="IPR009075">
    <property type="entry name" value="AcylCo_DH/oxidase_C"/>
</dbReference>
<evidence type="ECO:0000259" key="9">
    <source>
        <dbReference type="Pfam" id="PF02770"/>
    </source>
</evidence>